<organism evidence="1 2">
    <name type="scientific">Roseateles flavus</name>
    <dbReference type="NCBI Taxonomy" id="3149041"/>
    <lineage>
        <taxon>Bacteria</taxon>
        <taxon>Pseudomonadati</taxon>
        <taxon>Pseudomonadota</taxon>
        <taxon>Betaproteobacteria</taxon>
        <taxon>Burkholderiales</taxon>
        <taxon>Sphaerotilaceae</taxon>
        <taxon>Roseateles</taxon>
    </lineage>
</organism>
<dbReference type="RefSeq" id="WP_347604800.1">
    <property type="nucleotide sequence ID" value="NZ_JBDPZC010000001.1"/>
</dbReference>
<evidence type="ECO:0000313" key="1">
    <source>
        <dbReference type="EMBL" id="MEO3711296.1"/>
    </source>
</evidence>
<comment type="caution">
    <text evidence="1">The sequence shown here is derived from an EMBL/GenBank/DDBJ whole genome shotgun (WGS) entry which is preliminary data.</text>
</comment>
<dbReference type="Proteomes" id="UP001462640">
    <property type="component" value="Unassembled WGS sequence"/>
</dbReference>
<reference evidence="1 2" key="1">
    <citation type="submission" date="2024-05" db="EMBL/GenBank/DDBJ databases">
        <title>Roseateles sp. 2.12 16S ribosomal RNA gene Genome sequencing and assembly.</title>
        <authorList>
            <person name="Woo H."/>
        </authorList>
    </citation>
    <scope>NUCLEOTIDE SEQUENCE [LARGE SCALE GENOMIC DNA]</scope>
    <source>
        <strain evidence="1 2">2.12</strain>
    </source>
</reference>
<gene>
    <name evidence="1" type="ORF">ABDJ40_00790</name>
</gene>
<evidence type="ECO:0000313" key="2">
    <source>
        <dbReference type="Proteomes" id="UP001462640"/>
    </source>
</evidence>
<name>A0ABV0G8C4_9BURK</name>
<accession>A0ABV0G8C4</accession>
<dbReference type="EMBL" id="JBDPZC010000001">
    <property type="protein sequence ID" value="MEO3711296.1"/>
    <property type="molecule type" value="Genomic_DNA"/>
</dbReference>
<sequence length="110" mass="11496">MISIGAKVPMGASFKDDLLAEYGPFMPARAICKLLHYPTVGALTAAKKRGSLPFAPLALKGRPGIYAATEEIAEYVLGTLAAAKAMQAQAAYPEEANTLSATRKSIANKG</sequence>
<evidence type="ECO:0008006" key="3">
    <source>
        <dbReference type="Google" id="ProtNLM"/>
    </source>
</evidence>
<proteinExistence type="predicted"/>
<keyword evidence="2" id="KW-1185">Reference proteome</keyword>
<protein>
    <recommendedName>
        <fullName evidence="3">Pyocin activator protein PrtN</fullName>
    </recommendedName>
</protein>